<sequence>MKFKKLRFWGIIMAAAISMAGCARTTSVDTTLSNEAEVSGPTETPEATEISKATAATEVTEATEAGRLVAGFVIEENDTKDTQKKKMYPYVVRTESTVWYLAADDIELMGEEAFFAGLEEVLGMIDQDYADARKALEDYISEEVQPVVIYTDFCNKAEISATAGAYCHPVSHFIKVFGDWKQAEYALLHEYVHYLTFIYTKEKPDSNFASEGIAEYISMLVCENRMCKKANFGAPEEYLEKLKNTDFWDAEEDAIKLKDIYLYNGLVYANGAYIGQEYQNVELAIVERTDEMQQYMHANDCSYEEAGCITAYLVETYGLDTVMDNLDKNLMTMSEMVYGKEFSEVYKDFVIWIALISG</sequence>
<dbReference type="HOGENOM" id="CLU_773121_0_0_9"/>
<dbReference type="AlphaFoldDB" id="E0S300"/>
<name>E0S300_BUTPB</name>
<protein>
    <recommendedName>
        <fullName evidence="4">Peptidase MA superfamily</fullName>
    </recommendedName>
</protein>
<organism evidence="2 3">
    <name type="scientific">Butyrivibrio proteoclasticus (strain ATCC 51982 / DSM 14932 / B316)</name>
    <name type="common">Clostridium proteoclasticum</name>
    <dbReference type="NCBI Taxonomy" id="515622"/>
    <lineage>
        <taxon>Bacteria</taxon>
        <taxon>Bacillati</taxon>
        <taxon>Bacillota</taxon>
        <taxon>Clostridia</taxon>
        <taxon>Lachnospirales</taxon>
        <taxon>Lachnospiraceae</taxon>
        <taxon>Butyrivibrio</taxon>
    </lineage>
</organism>
<evidence type="ECO:0000313" key="2">
    <source>
        <dbReference type="EMBL" id="ADL35782.1"/>
    </source>
</evidence>
<proteinExistence type="predicted"/>
<feature type="signal peptide" evidence="1">
    <location>
        <begin position="1"/>
        <end position="20"/>
    </location>
</feature>
<feature type="chain" id="PRO_5039264878" description="Peptidase MA superfamily" evidence="1">
    <location>
        <begin position="21"/>
        <end position="358"/>
    </location>
</feature>
<dbReference type="RefSeq" id="WP_013282432.1">
    <property type="nucleotide sequence ID" value="NC_014388.1"/>
</dbReference>
<dbReference type="Proteomes" id="UP000001299">
    <property type="component" value="Chromosome 2"/>
</dbReference>
<accession>E0S300</accession>
<evidence type="ECO:0008006" key="4">
    <source>
        <dbReference type="Google" id="ProtNLM"/>
    </source>
</evidence>
<dbReference type="PROSITE" id="PS51257">
    <property type="entry name" value="PROKAR_LIPOPROTEIN"/>
    <property type="match status" value="1"/>
</dbReference>
<dbReference type="KEGG" id="bpb:bpr_III094"/>
<gene>
    <name evidence="2" type="ordered locus">bpr_III094</name>
</gene>
<keyword evidence="1" id="KW-0732">Signal</keyword>
<dbReference type="EMBL" id="CP001811">
    <property type="protein sequence ID" value="ADL35782.1"/>
    <property type="molecule type" value="Genomic_DNA"/>
</dbReference>
<reference evidence="2 3" key="1">
    <citation type="journal article" date="2010" name="PLoS ONE">
        <title>The glycobiome of the rumen bacterium Butyrivibrio proteoclasticus B316(T) highlights adaptation to a polysaccharide-rich environment.</title>
        <authorList>
            <person name="Kelly W.J."/>
            <person name="Leahy S.C."/>
            <person name="Altermann E."/>
            <person name="Yeoman C.J."/>
            <person name="Dunne J.C."/>
            <person name="Kong Z."/>
            <person name="Pacheco D.M."/>
            <person name="Li D."/>
            <person name="Noel S.J."/>
            <person name="Moon C.D."/>
            <person name="Cookson A.L."/>
            <person name="Attwood G.T."/>
        </authorList>
    </citation>
    <scope>NUCLEOTIDE SEQUENCE [LARGE SCALE GENOMIC DNA]</scope>
    <source>
        <strain evidence="3">ATCC 51982 / DSM 14932 / B316</strain>
    </source>
</reference>
<evidence type="ECO:0000256" key="1">
    <source>
        <dbReference type="SAM" id="SignalP"/>
    </source>
</evidence>
<dbReference type="eggNOG" id="COG3867">
    <property type="taxonomic scope" value="Bacteria"/>
</dbReference>
<dbReference type="STRING" id="515622.bpr_III094"/>
<keyword evidence="3" id="KW-1185">Reference proteome</keyword>
<evidence type="ECO:0000313" key="3">
    <source>
        <dbReference type="Proteomes" id="UP000001299"/>
    </source>
</evidence>